<evidence type="ECO:0000256" key="1">
    <source>
        <dbReference type="ARBA" id="ARBA00001974"/>
    </source>
</evidence>
<dbReference type="Proteomes" id="UP000001460">
    <property type="component" value="Unassembled WGS sequence"/>
</dbReference>
<dbReference type="eggNOG" id="KOG1238">
    <property type="taxonomic scope" value="Eukaryota"/>
</dbReference>
<keyword evidence="8" id="KW-1185">Reference proteome</keyword>
<dbReference type="SUPFAM" id="SSF51905">
    <property type="entry name" value="FAD/NAD(P)-binding domain"/>
    <property type="match status" value="1"/>
</dbReference>
<feature type="signal peptide" evidence="5">
    <location>
        <begin position="1"/>
        <end position="25"/>
    </location>
</feature>
<evidence type="ECO:0000313" key="8">
    <source>
        <dbReference type="Proteomes" id="UP000001460"/>
    </source>
</evidence>
<keyword evidence="4" id="KW-0274">FAD</keyword>
<evidence type="ECO:0000256" key="3">
    <source>
        <dbReference type="ARBA" id="ARBA00022630"/>
    </source>
</evidence>
<dbReference type="GeneID" id="6994415"/>
<dbReference type="AlphaFoldDB" id="B6AA46"/>
<dbReference type="Pfam" id="PF00732">
    <property type="entry name" value="GMC_oxred_N"/>
    <property type="match status" value="1"/>
</dbReference>
<sequence>MNIKYKTPNLLTLLLLVCFITVSRHNSHGVSKYMGTSISLLRYKDNMDYYEFSENIPKDIEYNYILVGGGVSALISARSILESLNNEKINILLVERGSKYIQNNSDNKYNPLEQLSEDIITSDGFVIKQSKVEGGVTSYGSVPFIPEDPVEGNYYNSIESHWDKQRLQEAYEYVKSVGDLVQPNIQTSWVISLERAFNESRTFPIDYDRYQVHHNKLYYPTNENQILKDQEYLDQSSSHLVPHTFVTYGFRRGSSRRSATNLLNAKYLYNQGITLYKKYNFTVEEVELVELKNKLNDNDKNSSFFAKCILGRESSSSRKIVKYCVKDTTGRIILAAGAINTPIILQKSGIGSAEMVRSANPRLQSPLIRNEHIGKNLKDHPALHVFGVFRSIELPQKYLPSSDALFSTKSFGSECVRTSDKDDIFHGCKTVAISEFEGFNKMDLLHRKNINYEGNNYKDNFIQIAEQCNSLIRGVSIYAAEPYSRGEVVWDAMFGKPIVHLGLLDDLRDIQTMEAAYRRILRIFRSASITSLLLSKPVPNSNKNESLIETNFFDNSRSISNLFNFTKSENNYRNDGNKKIFHQNQMRTIYDICSLVINNAASERKSAIMRLSETFRSEQFKSSSNLSRNLTHNAGILNRGTRFFNNSKTEKQYYEPSLEDHLPLLIPSVPQHPEEMRQFVIDQITPSNHFTGTTAINLVVDPECFNVKGVRNLHILDSGILSRPTHAHPVATTMVLSRYAMVNILGSEPNCKLELQSNQGDVHHINAVEKNVDANTTLYS</sequence>
<feature type="chain" id="PRO_5002842154" description="Glucose-methanol-choline oxidoreductase N-terminal domain-containing protein" evidence="5">
    <location>
        <begin position="26"/>
        <end position="780"/>
    </location>
</feature>
<dbReference type="OrthoDB" id="269227at2759"/>
<dbReference type="Pfam" id="PF05199">
    <property type="entry name" value="GMC_oxred_C"/>
    <property type="match status" value="1"/>
</dbReference>
<protein>
    <recommendedName>
        <fullName evidence="6">Glucose-methanol-choline oxidoreductase N-terminal domain-containing protein</fullName>
    </recommendedName>
</protein>
<comment type="cofactor">
    <cofactor evidence="1">
        <name>FAD</name>
        <dbReference type="ChEBI" id="CHEBI:57692"/>
    </cofactor>
</comment>
<organism evidence="7 8">
    <name type="scientific">Cryptosporidium muris (strain RN66)</name>
    <dbReference type="NCBI Taxonomy" id="441375"/>
    <lineage>
        <taxon>Eukaryota</taxon>
        <taxon>Sar</taxon>
        <taxon>Alveolata</taxon>
        <taxon>Apicomplexa</taxon>
        <taxon>Conoidasida</taxon>
        <taxon>Coccidia</taxon>
        <taxon>Eucoccidiorida</taxon>
        <taxon>Eimeriorina</taxon>
        <taxon>Cryptosporidiidae</taxon>
        <taxon>Cryptosporidium</taxon>
    </lineage>
</organism>
<reference evidence="7" key="1">
    <citation type="submission" date="2008-06" db="EMBL/GenBank/DDBJ databases">
        <authorList>
            <person name="Lorenzi H."/>
            <person name="Inman J."/>
            <person name="Miller J."/>
            <person name="Schobel S."/>
            <person name="Amedeo P."/>
            <person name="Caler E.V."/>
            <person name="da Silva J."/>
        </authorList>
    </citation>
    <scope>NUCLEOTIDE SEQUENCE [LARGE SCALE GENOMIC DNA]</scope>
    <source>
        <strain evidence="7">RN66</strain>
    </source>
</reference>
<dbReference type="OMA" id="WVISLER"/>
<evidence type="ECO:0000313" key="7">
    <source>
        <dbReference type="EMBL" id="EEA05087.1"/>
    </source>
</evidence>
<dbReference type="PANTHER" id="PTHR11552">
    <property type="entry name" value="GLUCOSE-METHANOL-CHOLINE GMC OXIDOREDUCTASE"/>
    <property type="match status" value="1"/>
</dbReference>
<dbReference type="InterPro" id="IPR036188">
    <property type="entry name" value="FAD/NAD-bd_sf"/>
</dbReference>
<dbReference type="InterPro" id="IPR000172">
    <property type="entry name" value="GMC_OxRdtase_N"/>
</dbReference>
<dbReference type="Gene3D" id="3.30.410.40">
    <property type="match status" value="2"/>
</dbReference>
<name>B6AA46_CRYMR</name>
<keyword evidence="3" id="KW-0285">Flavoprotein</keyword>
<dbReference type="RefSeq" id="XP_002139436.1">
    <property type="nucleotide sequence ID" value="XM_002139400.1"/>
</dbReference>
<dbReference type="GO" id="GO:0016614">
    <property type="term" value="F:oxidoreductase activity, acting on CH-OH group of donors"/>
    <property type="evidence" value="ECO:0007669"/>
    <property type="project" value="InterPro"/>
</dbReference>
<evidence type="ECO:0000256" key="2">
    <source>
        <dbReference type="ARBA" id="ARBA00010790"/>
    </source>
</evidence>
<dbReference type="InterPro" id="IPR007867">
    <property type="entry name" value="GMC_OxRtase_C"/>
</dbReference>
<dbReference type="SUPFAM" id="SSF54373">
    <property type="entry name" value="FAD-linked reductases, C-terminal domain"/>
    <property type="match status" value="1"/>
</dbReference>
<dbReference type="VEuPathDB" id="CryptoDB:CMU_041590"/>
<gene>
    <name evidence="7" type="ORF">CMU_041590</name>
</gene>
<dbReference type="PROSITE" id="PS00624">
    <property type="entry name" value="GMC_OXRED_2"/>
    <property type="match status" value="1"/>
</dbReference>
<comment type="similarity">
    <text evidence="2">Belongs to the GMC oxidoreductase family.</text>
</comment>
<evidence type="ECO:0000256" key="5">
    <source>
        <dbReference type="SAM" id="SignalP"/>
    </source>
</evidence>
<evidence type="ECO:0000256" key="4">
    <source>
        <dbReference type="ARBA" id="ARBA00022827"/>
    </source>
</evidence>
<keyword evidence="5" id="KW-0732">Signal</keyword>
<evidence type="ECO:0000259" key="6">
    <source>
        <dbReference type="PROSITE" id="PS00624"/>
    </source>
</evidence>
<dbReference type="GO" id="GO:0050660">
    <property type="term" value="F:flavin adenine dinucleotide binding"/>
    <property type="evidence" value="ECO:0007669"/>
    <property type="project" value="InterPro"/>
</dbReference>
<feature type="domain" description="Glucose-methanol-choline oxidoreductase N-terminal" evidence="6">
    <location>
        <begin position="337"/>
        <end position="351"/>
    </location>
</feature>
<proteinExistence type="inferred from homology"/>
<dbReference type="Gene3D" id="3.50.50.60">
    <property type="entry name" value="FAD/NAD(P)-binding domain"/>
    <property type="match status" value="2"/>
</dbReference>
<dbReference type="InterPro" id="IPR012132">
    <property type="entry name" value="GMC_OxRdtase"/>
</dbReference>
<dbReference type="EMBL" id="DS989726">
    <property type="protein sequence ID" value="EEA05087.1"/>
    <property type="molecule type" value="Genomic_DNA"/>
</dbReference>
<dbReference type="PANTHER" id="PTHR11552:SF147">
    <property type="entry name" value="CHOLINE DEHYDROGENASE, MITOCHONDRIAL"/>
    <property type="match status" value="1"/>
</dbReference>
<dbReference type="STRING" id="441375.B6AA46"/>
<accession>B6AA46</accession>